<dbReference type="AlphaFoldDB" id="A0ABD1W3I3"/>
<evidence type="ECO:0000256" key="1">
    <source>
        <dbReference type="SAM" id="Coils"/>
    </source>
</evidence>
<evidence type="ECO:0000256" key="2">
    <source>
        <dbReference type="SAM" id="MobiDB-lite"/>
    </source>
</evidence>
<dbReference type="PANTHER" id="PTHR34452:SF7">
    <property type="entry name" value="MYOSIN HEAVY CHAIN-RELATED PROTEIN"/>
    <property type="match status" value="1"/>
</dbReference>
<dbReference type="Pfam" id="PF10358">
    <property type="entry name" value="NT-C2"/>
    <property type="match status" value="1"/>
</dbReference>
<dbReference type="PANTHER" id="PTHR34452">
    <property type="entry name" value="MYOSIN HEAVY CHAIN-RELATED PROTEIN"/>
    <property type="match status" value="1"/>
</dbReference>
<feature type="coiled-coil region" evidence="1">
    <location>
        <begin position="981"/>
        <end position="1033"/>
    </location>
</feature>
<feature type="coiled-coil region" evidence="1">
    <location>
        <begin position="555"/>
        <end position="684"/>
    </location>
</feature>
<dbReference type="Proteomes" id="UP001604277">
    <property type="component" value="Unassembled WGS sequence"/>
</dbReference>
<feature type="coiled-coil region" evidence="1">
    <location>
        <begin position="1101"/>
        <end position="1149"/>
    </location>
</feature>
<feature type="domain" description="C2 NT-type" evidence="3">
    <location>
        <begin position="6"/>
        <end position="140"/>
    </location>
</feature>
<dbReference type="InterPro" id="IPR019448">
    <property type="entry name" value="NT-C2"/>
</dbReference>
<keyword evidence="1" id="KW-0175">Coiled coil</keyword>
<protein>
    <submittedName>
        <fullName evidence="4">Myosin heavy chain-related protein</fullName>
    </submittedName>
</protein>
<dbReference type="EMBL" id="JBFOLJ010000004">
    <property type="protein sequence ID" value="KAL2544056.1"/>
    <property type="molecule type" value="Genomic_DNA"/>
</dbReference>
<sequence>MFKSARWRSEKNKVRVVFRLQFHATQLSQVGGDALMISVVPADVGKPSVKSEKAIVRDGACFWENPVYETVKLNREPKSGKINEKIYYFVVGTGSSKAGVVGEASVDFSIYAEATKLSVSLPLKNSKSEAMLHVSIQRIQDSVDQREVEESEDAKLNSQDRSLRAQLSNGGIDETIGHNSIEDVPFNKTVSHMHGNRRASSGSDITMSSSESSSGLETPWEPPMKNSHHEPSAYLSSLSHYSGPRQPKPDAPTAMYDENQTTQWECLGSSALEPSTDGTSSTPRETLLREHSQEALDIVIEKLKSDLAVLSRQAEMSELELQTLRKHIVKENKRGQDLSRDIASLKEERDFLKEECEKLKAFPRRLDESKNKTNLPSEGVDPQALAEELRQELNYAKDLNANLQIQLQKTQESNSELILAVQDLDEMLEQKNQEIIALTSKSGAIDTNEKLQEANSNCQTDDEDDDEQKALEELVKEHNDAKEAYLLEQQIIDLHSEIEIYKRDRDELEMQMEQLALDYEIMKQENHDMSYKLEQSQLQEQLKMQYECSYTYATAHELESHIENLENEVKKKSKEFSDSLVSISELEAHVENLENKLEKQSKEFKVSLVTISELEAQIENLENELRKQSNEFSDSSVTISELEAQVKCLEEELEKQATAFEADLEALTLSKVEQEQRAIRAEETLRKTRWQNANTAERLQEEFRRLSVQMASTFEANEKLANKALVEANELRIQKSRLEEMLQEASERHQYVEDQYEARLQQLSSQVTSMKDQIQQMESEIEDRAMQLEHQKKHAEETQRFLSEEIRMLKTEVETCIKERKVLSEQAGCKEILTDELEQMRMSIKEMELLLEDGNNKRIELENRVAFVKKEAEESQNELNGMRCHINEKESMVGNLQSEMDTLKALNKELKRCQLEDELEKEKLRKQVFQLKSDLKKKEDALSSMEKKIKDSNGRATTFDGTKATSKTNKSTPLLRGSKEVTNLKEKIKLLEGQIKLKETALETSTNTFLEKEKDLHNKIEELQGRLEVLDQSSINFCENEIQKVAEKVINADDGSSTMTNLSNINSCLLVSEKRDDHTISDELKASTDNSRDLDESLSLISLLKEKNESMEGELKEMQERYSEISLKFAEVEGERQQLVMTLRNLKNAKKSS</sequence>
<accession>A0ABD1W3I3</accession>
<keyword evidence="5" id="KW-1185">Reference proteome</keyword>
<comment type="caution">
    <text evidence="4">The sequence shown here is derived from an EMBL/GenBank/DDBJ whole genome shotgun (WGS) entry which is preliminary data.</text>
</comment>
<evidence type="ECO:0000259" key="3">
    <source>
        <dbReference type="PROSITE" id="PS51840"/>
    </source>
</evidence>
<proteinExistence type="predicted"/>
<name>A0ABD1W3I3_9LAMI</name>
<reference evidence="5" key="1">
    <citation type="submission" date="2024-07" db="EMBL/GenBank/DDBJ databases">
        <title>Two chromosome-level genome assemblies of Korean endemic species Abeliophyllum distichum and Forsythia ovata (Oleaceae).</title>
        <authorList>
            <person name="Jang H."/>
        </authorList>
    </citation>
    <scope>NUCLEOTIDE SEQUENCE [LARGE SCALE GENOMIC DNA]</scope>
</reference>
<feature type="compositionally biased region" description="Low complexity" evidence="2">
    <location>
        <begin position="200"/>
        <end position="214"/>
    </location>
</feature>
<feature type="compositionally biased region" description="Polar residues" evidence="2">
    <location>
        <begin position="954"/>
        <end position="972"/>
    </location>
</feature>
<feature type="region of interest" description="Disordered" evidence="2">
    <location>
        <begin position="192"/>
        <end position="255"/>
    </location>
</feature>
<dbReference type="PROSITE" id="PS51840">
    <property type="entry name" value="C2_NT"/>
    <property type="match status" value="1"/>
</dbReference>
<organism evidence="4 5">
    <name type="scientific">Forsythia ovata</name>
    <dbReference type="NCBI Taxonomy" id="205694"/>
    <lineage>
        <taxon>Eukaryota</taxon>
        <taxon>Viridiplantae</taxon>
        <taxon>Streptophyta</taxon>
        <taxon>Embryophyta</taxon>
        <taxon>Tracheophyta</taxon>
        <taxon>Spermatophyta</taxon>
        <taxon>Magnoliopsida</taxon>
        <taxon>eudicotyledons</taxon>
        <taxon>Gunneridae</taxon>
        <taxon>Pentapetalae</taxon>
        <taxon>asterids</taxon>
        <taxon>lamiids</taxon>
        <taxon>Lamiales</taxon>
        <taxon>Oleaceae</taxon>
        <taxon>Forsythieae</taxon>
        <taxon>Forsythia</taxon>
    </lineage>
</organism>
<evidence type="ECO:0000313" key="4">
    <source>
        <dbReference type="EMBL" id="KAL2544056.1"/>
    </source>
</evidence>
<feature type="coiled-coil region" evidence="1">
    <location>
        <begin position="386"/>
        <end position="525"/>
    </location>
</feature>
<feature type="coiled-coil region" evidence="1">
    <location>
        <begin position="300"/>
        <end position="362"/>
    </location>
</feature>
<gene>
    <name evidence="4" type="ORF">Fot_13289</name>
</gene>
<evidence type="ECO:0000313" key="5">
    <source>
        <dbReference type="Proteomes" id="UP001604277"/>
    </source>
</evidence>
<feature type="region of interest" description="Disordered" evidence="2">
    <location>
        <begin position="946"/>
        <end position="974"/>
    </location>
</feature>